<evidence type="ECO:0000313" key="3">
    <source>
        <dbReference type="Proteomes" id="UP000243978"/>
    </source>
</evidence>
<dbReference type="RefSeq" id="WP_146174176.1">
    <property type="nucleotide sequence ID" value="NZ_QBKS01000001.1"/>
</dbReference>
<evidence type="ECO:0000256" key="1">
    <source>
        <dbReference type="SAM" id="SignalP"/>
    </source>
</evidence>
<organism evidence="2 3">
    <name type="scientific">Litoreibacter ponti</name>
    <dbReference type="NCBI Taxonomy" id="1510457"/>
    <lineage>
        <taxon>Bacteria</taxon>
        <taxon>Pseudomonadati</taxon>
        <taxon>Pseudomonadota</taxon>
        <taxon>Alphaproteobacteria</taxon>
        <taxon>Rhodobacterales</taxon>
        <taxon>Roseobacteraceae</taxon>
        <taxon>Litoreibacter</taxon>
    </lineage>
</organism>
<name>A0A2T6BKX2_9RHOB</name>
<gene>
    <name evidence="2" type="ORF">C8N43_1380</name>
</gene>
<dbReference type="EMBL" id="QBKS01000001">
    <property type="protein sequence ID" value="PTX56718.1"/>
    <property type="molecule type" value="Genomic_DNA"/>
</dbReference>
<keyword evidence="1" id="KW-0732">Signal</keyword>
<feature type="signal peptide" evidence="1">
    <location>
        <begin position="1"/>
        <end position="25"/>
    </location>
</feature>
<dbReference type="Proteomes" id="UP000243978">
    <property type="component" value="Unassembled WGS sequence"/>
</dbReference>
<comment type="caution">
    <text evidence="2">The sequence shown here is derived from an EMBL/GenBank/DDBJ whole genome shotgun (WGS) entry which is preliminary data.</text>
</comment>
<evidence type="ECO:0008006" key="4">
    <source>
        <dbReference type="Google" id="ProtNLM"/>
    </source>
</evidence>
<dbReference type="OrthoDB" id="7863585at2"/>
<keyword evidence="3" id="KW-1185">Reference proteome</keyword>
<proteinExistence type="predicted"/>
<accession>A0A2T6BKX2</accession>
<protein>
    <recommendedName>
        <fullName evidence="4">DUF2946 family protein</fullName>
    </recommendedName>
</protein>
<evidence type="ECO:0000313" key="2">
    <source>
        <dbReference type="EMBL" id="PTX56718.1"/>
    </source>
</evidence>
<feature type="chain" id="PRO_5015427167" description="DUF2946 family protein" evidence="1">
    <location>
        <begin position="26"/>
        <end position="115"/>
    </location>
</feature>
<reference evidence="2 3" key="1">
    <citation type="submission" date="2018-04" db="EMBL/GenBank/DDBJ databases">
        <title>Genomic Encyclopedia of Archaeal and Bacterial Type Strains, Phase II (KMG-II): from individual species to whole genera.</title>
        <authorList>
            <person name="Goeker M."/>
        </authorList>
    </citation>
    <scope>NUCLEOTIDE SEQUENCE [LARGE SCALE GENOMIC DNA]</scope>
    <source>
        <strain evidence="2 3">DSM 100977</strain>
    </source>
</reference>
<dbReference type="AlphaFoldDB" id="A0A2T6BKX2"/>
<sequence length="115" mass="11811">MAHLRRIFTWLLTLVLVATSGTAAAMRDHEAGAQRIVICTGHGPQLILLGAGGEEITPAPICPDCTMVLAALPVAPSAPPRQMGFSVAAPLGVAARSEICAPADQNQARAPPVPV</sequence>